<name>A0ACB9LRL7_BAUVA</name>
<protein>
    <submittedName>
        <fullName evidence="1">Uncharacterized protein</fullName>
    </submittedName>
</protein>
<dbReference type="Proteomes" id="UP000828941">
    <property type="component" value="Chromosome 11"/>
</dbReference>
<accession>A0ACB9LRL7</accession>
<reference evidence="1 2" key="1">
    <citation type="journal article" date="2022" name="DNA Res.">
        <title>Chromosomal-level genome assembly of the orchid tree Bauhinia variegata (Leguminosae; Cercidoideae) supports the allotetraploid origin hypothesis of Bauhinia.</title>
        <authorList>
            <person name="Zhong Y."/>
            <person name="Chen Y."/>
            <person name="Zheng D."/>
            <person name="Pang J."/>
            <person name="Liu Y."/>
            <person name="Luo S."/>
            <person name="Meng S."/>
            <person name="Qian L."/>
            <person name="Wei D."/>
            <person name="Dai S."/>
            <person name="Zhou R."/>
        </authorList>
    </citation>
    <scope>NUCLEOTIDE SEQUENCE [LARGE SCALE GENOMIC DNA]</scope>
    <source>
        <strain evidence="1">BV-YZ2020</strain>
    </source>
</reference>
<comment type="caution">
    <text evidence="1">The sequence shown here is derived from an EMBL/GenBank/DDBJ whole genome shotgun (WGS) entry which is preliminary data.</text>
</comment>
<sequence length="220" mass="24817">MPRSFQLMAFPVTILAHLIFVAVTTLVLVWLLKFREGFAFDSTNKLKILNLHPFLMVVGFILVGGEAIMAFRTIPAKRRSKKLVHLLLHLIALGSAIFGIVVIFKFKNEMNLPNMFTLHSWFGISAICAFGLQYIVAFFTYFFPGAETSTRATLLPWHRFLGLVIFQLAISAALTGLLERFMMLGLQRQQEALIMNFTALLLFLFGALVSLVVILPRSSY</sequence>
<organism evidence="1 2">
    <name type="scientific">Bauhinia variegata</name>
    <name type="common">Purple orchid tree</name>
    <name type="synonym">Phanera variegata</name>
    <dbReference type="NCBI Taxonomy" id="167791"/>
    <lineage>
        <taxon>Eukaryota</taxon>
        <taxon>Viridiplantae</taxon>
        <taxon>Streptophyta</taxon>
        <taxon>Embryophyta</taxon>
        <taxon>Tracheophyta</taxon>
        <taxon>Spermatophyta</taxon>
        <taxon>Magnoliopsida</taxon>
        <taxon>eudicotyledons</taxon>
        <taxon>Gunneridae</taxon>
        <taxon>Pentapetalae</taxon>
        <taxon>rosids</taxon>
        <taxon>fabids</taxon>
        <taxon>Fabales</taxon>
        <taxon>Fabaceae</taxon>
        <taxon>Cercidoideae</taxon>
        <taxon>Cercideae</taxon>
        <taxon>Bauhiniinae</taxon>
        <taxon>Bauhinia</taxon>
    </lineage>
</organism>
<keyword evidence="2" id="KW-1185">Reference proteome</keyword>
<evidence type="ECO:0000313" key="1">
    <source>
        <dbReference type="EMBL" id="KAI4313658.1"/>
    </source>
</evidence>
<evidence type="ECO:0000313" key="2">
    <source>
        <dbReference type="Proteomes" id="UP000828941"/>
    </source>
</evidence>
<dbReference type="EMBL" id="CM039436">
    <property type="protein sequence ID" value="KAI4313658.1"/>
    <property type="molecule type" value="Genomic_DNA"/>
</dbReference>
<gene>
    <name evidence="1" type="ORF">L6164_026617</name>
</gene>
<proteinExistence type="predicted"/>